<evidence type="ECO:0000313" key="3">
    <source>
        <dbReference type="EMBL" id="KAG7170480.1"/>
    </source>
</evidence>
<protein>
    <submittedName>
        <fullName evidence="3">Uncharacterized protein</fullName>
    </submittedName>
</protein>
<keyword evidence="1" id="KW-0175">Coiled coil</keyword>
<feature type="region of interest" description="Disordered" evidence="2">
    <location>
        <begin position="113"/>
        <end position="132"/>
    </location>
</feature>
<comment type="caution">
    <text evidence="3">The sequence shown here is derived from an EMBL/GenBank/DDBJ whole genome shotgun (WGS) entry which is preliminary data.</text>
</comment>
<dbReference type="Proteomes" id="UP000747542">
    <property type="component" value="Unassembled WGS sequence"/>
</dbReference>
<name>A0A8J5N082_HOMAM</name>
<dbReference type="EMBL" id="JAHLQT010014098">
    <property type="protein sequence ID" value="KAG7170480.1"/>
    <property type="molecule type" value="Genomic_DNA"/>
</dbReference>
<accession>A0A8J5N082</accession>
<sequence>MIQYELLHDSAAGVRLRVIPRCHGHDRRCGVTVSTVENSVRFTYDSFDLEGSVVGGKVGEGSASCPTSPSPTLHHGMDAARLVQEVTRLYRQRNKMARMTRKAELRVLASLKRRKQGEDGGGEEEEGGREVDWAAESARARQSLLEADQTASAHELHYRLLLEAARTKAASTTAQVAATMDKFMKSQQQLVKSSFSSLPPEKYRQQTVGEVLKRQQQVQEQLQQARSSYFSLMLKKQRQEEELQTRQEVAEDQVSTSEMLRLVVETEAYTEEAAIQENNILTYKSSLTNMTATINKRTQRKKELSAQVDEAQARVNKLKIQLKQEKERLNELAKKQSSSRRKSSQLEPSSRLLLDPLLARDLKDKLVLRTTLEDELHRLKQVCCRGTASHSPPR</sequence>
<dbReference type="AlphaFoldDB" id="A0A8J5N082"/>
<evidence type="ECO:0000313" key="4">
    <source>
        <dbReference type="Proteomes" id="UP000747542"/>
    </source>
</evidence>
<reference evidence="3" key="1">
    <citation type="journal article" date="2021" name="Sci. Adv.">
        <title>The American lobster genome reveals insights on longevity, neural, and immune adaptations.</title>
        <authorList>
            <person name="Polinski J.M."/>
            <person name="Zimin A.V."/>
            <person name="Clark K.F."/>
            <person name="Kohn A.B."/>
            <person name="Sadowski N."/>
            <person name="Timp W."/>
            <person name="Ptitsyn A."/>
            <person name="Khanna P."/>
            <person name="Romanova D.Y."/>
            <person name="Williams P."/>
            <person name="Greenwood S.J."/>
            <person name="Moroz L.L."/>
            <person name="Walt D.R."/>
            <person name="Bodnar A.G."/>
        </authorList>
    </citation>
    <scope>NUCLEOTIDE SEQUENCE</scope>
    <source>
        <strain evidence="3">GMGI-L3</strain>
    </source>
</reference>
<evidence type="ECO:0000256" key="1">
    <source>
        <dbReference type="SAM" id="Coils"/>
    </source>
</evidence>
<feature type="coiled-coil region" evidence="1">
    <location>
        <begin position="294"/>
        <end position="342"/>
    </location>
</feature>
<evidence type="ECO:0000256" key="2">
    <source>
        <dbReference type="SAM" id="MobiDB-lite"/>
    </source>
</evidence>
<organism evidence="3 4">
    <name type="scientific">Homarus americanus</name>
    <name type="common">American lobster</name>
    <dbReference type="NCBI Taxonomy" id="6706"/>
    <lineage>
        <taxon>Eukaryota</taxon>
        <taxon>Metazoa</taxon>
        <taxon>Ecdysozoa</taxon>
        <taxon>Arthropoda</taxon>
        <taxon>Crustacea</taxon>
        <taxon>Multicrustacea</taxon>
        <taxon>Malacostraca</taxon>
        <taxon>Eumalacostraca</taxon>
        <taxon>Eucarida</taxon>
        <taxon>Decapoda</taxon>
        <taxon>Pleocyemata</taxon>
        <taxon>Astacidea</taxon>
        <taxon>Nephropoidea</taxon>
        <taxon>Nephropidae</taxon>
        <taxon>Homarus</taxon>
    </lineage>
</organism>
<proteinExistence type="predicted"/>
<keyword evidence="4" id="KW-1185">Reference proteome</keyword>
<gene>
    <name evidence="3" type="ORF">Hamer_G018969</name>
</gene>